<evidence type="ECO:0000256" key="1">
    <source>
        <dbReference type="ARBA" id="ARBA00023054"/>
    </source>
</evidence>
<dbReference type="PANTHER" id="PTHR15157:SF5">
    <property type="entry name" value="UV RADIATION RESISTANCE-ASSOCIATED GENE PROTEIN"/>
    <property type="match status" value="1"/>
</dbReference>
<reference evidence="2" key="1">
    <citation type="submission" date="2023-07" db="EMBL/GenBank/DDBJ databases">
        <authorList>
            <consortium name="CYATHOMIX"/>
        </authorList>
    </citation>
    <scope>NUCLEOTIDE SEQUENCE</scope>
    <source>
        <strain evidence="2">N/A</strain>
    </source>
</reference>
<dbReference type="Proteomes" id="UP001176961">
    <property type="component" value="Unassembled WGS sequence"/>
</dbReference>
<dbReference type="GO" id="GO:0035493">
    <property type="term" value="P:SNARE complex assembly"/>
    <property type="evidence" value="ECO:0007669"/>
    <property type="project" value="TreeGrafter"/>
</dbReference>
<keyword evidence="3" id="KW-1185">Reference proteome</keyword>
<proteinExistence type="predicted"/>
<dbReference type="GO" id="GO:0000149">
    <property type="term" value="F:SNARE binding"/>
    <property type="evidence" value="ECO:0007669"/>
    <property type="project" value="TreeGrafter"/>
</dbReference>
<accession>A0AA36HF74</accession>
<dbReference type="GO" id="GO:0000323">
    <property type="term" value="C:lytic vacuole"/>
    <property type="evidence" value="ECO:0007669"/>
    <property type="project" value="TreeGrafter"/>
</dbReference>
<keyword evidence="1" id="KW-0175">Coiled coil</keyword>
<name>A0AA36HF74_CYLNA</name>
<organism evidence="2 3">
    <name type="scientific">Cylicocyclus nassatus</name>
    <name type="common">Nematode worm</name>
    <dbReference type="NCBI Taxonomy" id="53992"/>
    <lineage>
        <taxon>Eukaryota</taxon>
        <taxon>Metazoa</taxon>
        <taxon>Ecdysozoa</taxon>
        <taxon>Nematoda</taxon>
        <taxon>Chromadorea</taxon>
        <taxon>Rhabditida</taxon>
        <taxon>Rhabditina</taxon>
        <taxon>Rhabditomorpha</taxon>
        <taxon>Strongyloidea</taxon>
        <taxon>Strongylidae</taxon>
        <taxon>Cylicocyclus</taxon>
    </lineage>
</organism>
<sequence>MDRCAAACATLTPVHEIAVERAEIVPGCRASSLHSTVSSEPQRMSSPGSSHSSVYSQTVIYVPCAPDVCWNRLRTVVLAIRSTREILEEQRRQLQEGGHLYHLVKAHKYVHEIQNLRIAISRRHKAVEHLKRICTKKRLSVVKANEDVEEKKAQEDLREGLLTLRMHCDSGTSTLDSRIKVLNVFTHATVMRRRVLLIEVSDILHMVVRLISSNDDDDDDCLSIHESESSLMDLISSHESVEVSSALGHVVHFLLSISQLLDYTLRYPLQSCASTSSIYCPKKNKSLPLYWTRWRSGRENFENAVSLLGKNIAQIQEDNGFSLARLSIV</sequence>
<comment type="caution">
    <text evidence="2">The sequence shown here is derived from an EMBL/GenBank/DDBJ whole genome shotgun (WGS) entry which is preliminary data.</text>
</comment>
<protein>
    <submittedName>
        <fullName evidence="2">Uncharacterized protein</fullName>
    </submittedName>
</protein>
<dbReference type="GO" id="GO:0005768">
    <property type="term" value="C:endosome"/>
    <property type="evidence" value="ECO:0007669"/>
    <property type="project" value="TreeGrafter"/>
</dbReference>
<dbReference type="EMBL" id="CATQJL010000326">
    <property type="protein sequence ID" value="CAJ0609602.1"/>
    <property type="molecule type" value="Genomic_DNA"/>
</dbReference>
<dbReference type="PANTHER" id="PTHR15157">
    <property type="entry name" value="UV RADIATION RESISTANCE-ASSOCIATED GENE PROTEIN"/>
    <property type="match status" value="1"/>
</dbReference>
<dbReference type="AlphaFoldDB" id="A0AA36HF74"/>
<gene>
    <name evidence="2" type="ORF">CYNAS_LOCUS21585</name>
</gene>
<evidence type="ECO:0000313" key="2">
    <source>
        <dbReference type="EMBL" id="CAJ0609602.1"/>
    </source>
</evidence>
<evidence type="ECO:0000313" key="3">
    <source>
        <dbReference type="Proteomes" id="UP001176961"/>
    </source>
</evidence>